<name>A0A6C0BBN0_9ZZZZ</name>
<keyword evidence="2" id="KW-0812">Transmembrane</keyword>
<feature type="compositionally biased region" description="Polar residues" evidence="1">
    <location>
        <begin position="288"/>
        <end position="321"/>
    </location>
</feature>
<keyword evidence="2" id="KW-1133">Transmembrane helix</keyword>
<dbReference type="AlphaFoldDB" id="A0A6C0BBN0"/>
<feature type="transmembrane region" description="Helical" evidence="2">
    <location>
        <begin position="406"/>
        <end position="429"/>
    </location>
</feature>
<sequence length="443" mass="49312">MTAYNSNLINNFDDLFLPEQLICGGISLGGSTGACIDTNKSCKNSAYNLKDMRENYNTIKNTHFCPAGYSNVTTNIRMDGRDLKLDKNGMGIIYAKGAACDVGDRNDRYFRGCNRNVLTDENDLAKCYSNRQDRTITSQFANTENKNKYFTAVSKVGGCPRNYKDPLAQDRFFQNYCTKSIANATTNEYCSEWWGSRQNKNFQDDTLKRLCALTGNKRHPKCTCINAPKVDGVKDIVKWALYEPCIKDGYRTSDMKQLTIQECTANIYASDIKDSSINKMNLYQTCSQNASDKGNNPGPSLSDISNGNAGINIGKPSTNTPAPIPTLTTSSNTSNRGNTESDFEASKKEREAIILKANEKKLAKEAEERRLNEAKILGISVEEKPQNLSTTDTKTPDEKKANTINFYVVFAFIFILIVVVGIVVAIILIKRKNSKQNTVLNQV</sequence>
<feature type="region of interest" description="Disordered" evidence="1">
    <location>
        <begin position="288"/>
        <end position="345"/>
    </location>
</feature>
<reference evidence="3" key="1">
    <citation type="journal article" date="2020" name="Nature">
        <title>Giant virus diversity and host interactions through global metagenomics.</title>
        <authorList>
            <person name="Schulz F."/>
            <person name="Roux S."/>
            <person name="Paez-Espino D."/>
            <person name="Jungbluth S."/>
            <person name="Walsh D.A."/>
            <person name="Denef V.J."/>
            <person name="McMahon K.D."/>
            <person name="Konstantinidis K.T."/>
            <person name="Eloe-Fadrosh E.A."/>
            <person name="Kyrpides N.C."/>
            <person name="Woyke T."/>
        </authorList>
    </citation>
    <scope>NUCLEOTIDE SEQUENCE</scope>
    <source>
        <strain evidence="3">GVMAG-M-3300010160-26</strain>
    </source>
</reference>
<evidence type="ECO:0000256" key="1">
    <source>
        <dbReference type="SAM" id="MobiDB-lite"/>
    </source>
</evidence>
<protein>
    <submittedName>
        <fullName evidence="3">Uncharacterized protein</fullName>
    </submittedName>
</protein>
<feature type="compositionally biased region" description="Low complexity" evidence="1">
    <location>
        <begin position="326"/>
        <end position="338"/>
    </location>
</feature>
<proteinExistence type="predicted"/>
<evidence type="ECO:0000313" key="3">
    <source>
        <dbReference type="EMBL" id="QHS89675.1"/>
    </source>
</evidence>
<evidence type="ECO:0000256" key="2">
    <source>
        <dbReference type="SAM" id="Phobius"/>
    </source>
</evidence>
<organism evidence="3">
    <name type="scientific">viral metagenome</name>
    <dbReference type="NCBI Taxonomy" id="1070528"/>
    <lineage>
        <taxon>unclassified sequences</taxon>
        <taxon>metagenomes</taxon>
        <taxon>organismal metagenomes</taxon>
    </lineage>
</organism>
<dbReference type="EMBL" id="MN739115">
    <property type="protein sequence ID" value="QHS89675.1"/>
    <property type="molecule type" value="Genomic_DNA"/>
</dbReference>
<accession>A0A6C0BBN0</accession>
<keyword evidence="2" id="KW-0472">Membrane</keyword>